<sequence>MCGKKHINVHSKVPIGTADKLLDFKGVFPQNGDNMPRKYNENQIKEALELLEKWGGCIGKVSSAIGIPPSALKAWAASKEKGLLPKEIAAGSRKRYYKGRTEEDVAEILDYYFSHGMSSIRTRKHFAFAFSD</sequence>
<feature type="non-terminal residue" evidence="1">
    <location>
        <position position="132"/>
    </location>
</feature>
<proteinExistence type="predicted"/>
<name>A0A9D9DFX5_9FIRM</name>
<reference evidence="1" key="2">
    <citation type="journal article" date="2021" name="PeerJ">
        <title>Extensive microbial diversity within the chicken gut microbiome revealed by metagenomics and culture.</title>
        <authorList>
            <person name="Gilroy R."/>
            <person name="Ravi A."/>
            <person name="Getino M."/>
            <person name="Pursley I."/>
            <person name="Horton D.L."/>
            <person name="Alikhan N.F."/>
            <person name="Baker D."/>
            <person name="Gharbi K."/>
            <person name="Hall N."/>
            <person name="Watson M."/>
            <person name="Adriaenssens E.M."/>
            <person name="Foster-Nyarko E."/>
            <person name="Jarju S."/>
            <person name="Secka A."/>
            <person name="Antonio M."/>
            <person name="Oren A."/>
            <person name="Chaudhuri R.R."/>
            <person name="La Ragione R."/>
            <person name="Hildebrand F."/>
            <person name="Pallen M.J."/>
        </authorList>
    </citation>
    <scope>NUCLEOTIDE SEQUENCE</scope>
    <source>
        <strain evidence="1">17113</strain>
    </source>
</reference>
<dbReference type="EMBL" id="JADINA010000017">
    <property type="protein sequence ID" value="MBO8426132.1"/>
    <property type="molecule type" value="Genomic_DNA"/>
</dbReference>
<evidence type="ECO:0000313" key="1">
    <source>
        <dbReference type="EMBL" id="MBO8426132.1"/>
    </source>
</evidence>
<evidence type="ECO:0000313" key="2">
    <source>
        <dbReference type="Proteomes" id="UP000823634"/>
    </source>
</evidence>
<accession>A0A9D9DFX5</accession>
<reference evidence="1" key="1">
    <citation type="submission" date="2020-10" db="EMBL/GenBank/DDBJ databases">
        <authorList>
            <person name="Gilroy R."/>
        </authorList>
    </citation>
    <scope>NUCLEOTIDE SEQUENCE</scope>
    <source>
        <strain evidence="1">17113</strain>
    </source>
</reference>
<comment type="caution">
    <text evidence="1">The sequence shown here is derived from an EMBL/GenBank/DDBJ whole genome shotgun (WGS) entry which is preliminary data.</text>
</comment>
<gene>
    <name evidence="1" type="ORF">IAC61_02280</name>
</gene>
<dbReference type="AlphaFoldDB" id="A0A9D9DFX5"/>
<dbReference type="Proteomes" id="UP000823634">
    <property type="component" value="Unassembled WGS sequence"/>
</dbReference>
<protein>
    <submittedName>
        <fullName evidence="1">MerR family transcriptional regulator</fullName>
    </submittedName>
</protein>
<organism evidence="1 2">
    <name type="scientific">Candidatus Alloenteromonas pullistercoris</name>
    <dbReference type="NCBI Taxonomy" id="2840785"/>
    <lineage>
        <taxon>Bacteria</taxon>
        <taxon>Bacillati</taxon>
        <taxon>Bacillota</taxon>
        <taxon>Bacillota incertae sedis</taxon>
        <taxon>Candidatus Alloenteromonas</taxon>
    </lineage>
</organism>